<organism evidence="2 3">
    <name type="scientific">Labeo rohita</name>
    <name type="common">Indian major carp</name>
    <name type="synonym">Cyprinus rohita</name>
    <dbReference type="NCBI Taxonomy" id="84645"/>
    <lineage>
        <taxon>Eukaryota</taxon>
        <taxon>Metazoa</taxon>
        <taxon>Chordata</taxon>
        <taxon>Craniata</taxon>
        <taxon>Vertebrata</taxon>
        <taxon>Euteleostomi</taxon>
        <taxon>Actinopterygii</taxon>
        <taxon>Neopterygii</taxon>
        <taxon>Teleostei</taxon>
        <taxon>Ostariophysi</taxon>
        <taxon>Cypriniformes</taxon>
        <taxon>Cyprinidae</taxon>
        <taxon>Labeoninae</taxon>
        <taxon>Labeonini</taxon>
        <taxon>Labeo</taxon>
    </lineage>
</organism>
<reference evidence="2 3" key="1">
    <citation type="submission" date="2018-03" db="EMBL/GenBank/DDBJ databases">
        <title>Draft genome sequence of Rohu Carp (Labeo rohita).</title>
        <authorList>
            <person name="Das P."/>
            <person name="Kushwaha B."/>
            <person name="Joshi C.G."/>
            <person name="Kumar D."/>
            <person name="Nagpure N.S."/>
            <person name="Sahoo L."/>
            <person name="Das S.P."/>
            <person name="Bit A."/>
            <person name="Patnaik S."/>
            <person name="Meher P.K."/>
            <person name="Jayasankar P."/>
            <person name="Koringa P.G."/>
            <person name="Patel N.V."/>
            <person name="Hinsu A.T."/>
            <person name="Kumar R."/>
            <person name="Pandey M."/>
            <person name="Agarwal S."/>
            <person name="Srivastava S."/>
            <person name="Singh M."/>
            <person name="Iquebal M.A."/>
            <person name="Jaiswal S."/>
            <person name="Angadi U.B."/>
            <person name="Kumar N."/>
            <person name="Raza M."/>
            <person name="Shah T.M."/>
            <person name="Rai A."/>
            <person name="Jena J.K."/>
        </authorList>
    </citation>
    <scope>NUCLEOTIDE SEQUENCE [LARGE SCALE GENOMIC DNA]</scope>
    <source>
        <strain evidence="2">DASCIFA01</strain>
        <tissue evidence="2">Testis</tissue>
    </source>
</reference>
<dbReference type="EMBL" id="QBIY01012604">
    <property type="protein sequence ID" value="RXN22028.1"/>
    <property type="molecule type" value="Genomic_DNA"/>
</dbReference>
<feature type="region of interest" description="Disordered" evidence="1">
    <location>
        <begin position="301"/>
        <end position="321"/>
    </location>
</feature>
<dbReference type="AlphaFoldDB" id="A0A498MKX3"/>
<keyword evidence="3" id="KW-1185">Reference proteome</keyword>
<evidence type="ECO:0000313" key="3">
    <source>
        <dbReference type="Proteomes" id="UP000290572"/>
    </source>
</evidence>
<gene>
    <name evidence="2" type="ORF">ROHU_023700</name>
</gene>
<keyword evidence="2" id="KW-0695">RNA-directed DNA polymerase</keyword>
<feature type="region of interest" description="Disordered" evidence="1">
    <location>
        <begin position="93"/>
        <end position="174"/>
    </location>
</feature>
<dbReference type="Proteomes" id="UP000290572">
    <property type="component" value="Unassembled WGS sequence"/>
</dbReference>
<evidence type="ECO:0000313" key="2">
    <source>
        <dbReference type="EMBL" id="RXN22028.1"/>
    </source>
</evidence>
<keyword evidence="2" id="KW-0548">Nucleotidyltransferase</keyword>
<accession>A0A498MKX3</accession>
<protein>
    <submittedName>
        <fullName evidence="2">RNA-directed DNA polymerase from transposon X-element</fullName>
    </submittedName>
</protein>
<dbReference type="STRING" id="84645.A0A498MKX3"/>
<dbReference type="GO" id="GO:0003964">
    <property type="term" value="F:RNA-directed DNA polymerase activity"/>
    <property type="evidence" value="ECO:0007669"/>
    <property type="project" value="UniProtKB-KW"/>
</dbReference>
<proteinExistence type="predicted"/>
<sequence>MAGSKAKTEGMRTVVEKNGKKINEILKELTISEDKIREINEGKAFALITSTNLSDVSVSEHVPPPYHHYPMAELQALKVDPNLDCSPLRRPTAPPAAAEWVTQSTTPAERLPATRPKSLILQKKRAREDRLSEEEEDYANVPETPLDDNKDEEEEELMMRRTPQVKRKRPLTRQTVKREEKNVTAQMIEVSGPDGPMMVFRPWTALEAKKSMAHLPDVNEGGDKLSTELTRFCEELSPTTAELRRLLLSKLGPSNCADLLSSLDNVVNWDDVVIKGWDACDDAVVPNASEAITRSVVTDRPSGISATDSIAPAPVTRGGRA</sequence>
<feature type="compositionally biased region" description="Acidic residues" evidence="1">
    <location>
        <begin position="145"/>
        <end position="156"/>
    </location>
</feature>
<evidence type="ECO:0000256" key="1">
    <source>
        <dbReference type="SAM" id="MobiDB-lite"/>
    </source>
</evidence>
<comment type="caution">
    <text evidence="2">The sequence shown here is derived from an EMBL/GenBank/DDBJ whole genome shotgun (WGS) entry which is preliminary data.</text>
</comment>
<name>A0A498MKX3_LABRO</name>
<keyword evidence="2" id="KW-0808">Transferase</keyword>